<accession>A0A238BWR0</accession>
<feature type="non-terminal residue" evidence="2">
    <location>
        <position position="1"/>
    </location>
</feature>
<proteinExistence type="predicted"/>
<dbReference type="EMBL" id="KZ269993">
    <property type="protein sequence ID" value="OZC09454.1"/>
    <property type="molecule type" value="Genomic_DNA"/>
</dbReference>
<feature type="region of interest" description="Disordered" evidence="1">
    <location>
        <begin position="1"/>
        <end position="42"/>
    </location>
</feature>
<reference evidence="2 3" key="1">
    <citation type="submission" date="2015-12" db="EMBL/GenBank/DDBJ databases">
        <title>Draft genome of the nematode, Onchocerca flexuosa.</title>
        <authorList>
            <person name="Mitreva M."/>
        </authorList>
    </citation>
    <scope>NUCLEOTIDE SEQUENCE [LARGE SCALE GENOMIC DNA]</scope>
    <source>
        <strain evidence="2">Red Deer</strain>
    </source>
</reference>
<dbReference type="Proteomes" id="UP000242913">
    <property type="component" value="Unassembled WGS sequence"/>
</dbReference>
<sequence>FADESDLKKNSNQQKFHSDRSSAELQKVETVHEASVPANSKANILANSTNKSSTLPLSPVKSAKVQVITSSSTAGVSSTTPQRSNGNPLRYFVAFDPKSKQFTTSNESKFPKFNKKSTDLIF</sequence>
<dbReference type="AlphaFoldDB" id="A0A238BWR0"/>
<feature type="region of interest" description="Disordered" evidence="1">
    <location>
        <begin position="70"/>
        <end position="90"/>
    </location>
</feature>
<keyword evidence="3" id="KW-1185">Reference proteome</keyword>
<feature type="compositionally biased region" description="Low complexity" evidence="1">
    <location>
        <begin position="70"/>
        <end position="80"/>
    </location>
</feature>
<gene>
    <name evidence="2" type="ORF">X798_03410</name>
</gene>
<protein>
    <submittedName>
        <fullName evidence="2">Uncharacterized protein</fullName>
    </submittedName>
</protein>
<feature type="compositionally biased region" description="Basic and acidic residues" evidence="1">
    <location>
        <begin position="16"/>
        <end position="32"/>
    </location>
</feature>
<evidence type="ECO:0000313" key="2">
    <source>
        <dbReference type="EMBL" id="OZC09454.1"/>
    </source>
</evidence>
<organism evidence="2 3">
    <name type="scientific">Onchocerca flexuosa</name>
    <dbReference type="NCBI Taxonomy" id="387005"/>
    <lineage>
        <taxon>Eukaryota</taxon>
        <taxon>Metazoa</taxon>
        <taxon>Ecdysozoa</taxon>
        <taxon>Nematoda</taxon>
        <taxon>Chromadorea</taxon>
        <taxon>Rhabditida</taxon>
        <taxon>Spirurina</taxon>
        <taxon>Spiruromorpha</taxon>
        <taxon>Filarioidea</taxon>
        <taxon>Onchocercidae</taxon>
        <taxon>Onchocerca</taxon>
    </lineage>
</organism>
<name>A0A238BWR0_9BILA</name>
<evidence type="ECO:0000313" key="3">
    <source>
        <dbReference type="Proteomes" id="UP000242913"/>
    </source>
</evidence>
<evidence type="ECO:0000256" key="1">
    <source>
        <dbReference type="SAM" id="MobiDB-lite"/>
    </source>
</evidence>